<dbReference type="Gene3D" id="2.170.130.10">
    <property type="entry name" value="TonB-dependent receptor, plug domain"/>
    <property type="match status" value="1"/>
</dbReference>
<dbReference type="RefSeq" id="WP_091384731.1">
    <property type="nucleotide sequence ID" value="NZ_FNQO01000001.1"/>
</dbReference>
<dbReference type="InterPro" id="IPR039426">
    <property type="entry name" value="TonB-dep_rcpt-like"/>
</dbReference>
<feature type="short sequence motif" description="TonB box" evidence="13">
    <location>
        <begin position="24"/>
        <end position="30"/>
    </location>
</feature>
<dbReference type="EMBL" id="FNQO01000001">
    <property type="protein sequence ID" value="SDZ80793.1"/>
    <property type="molecule type" value="Genomic_DNA"/>
</dbReference>
<accession>A0A1H3W158</accession>
<dbReference type="PANTHER" id="PTHR32552:SF68">
    <property type="entry name" value="FERRICHROME OUTER MEMBRANE TRANSPORTER_PHAGE RECEPTOR"/>
    <property type="match status" value="1"/>
</dbReference>
<dbReference type="InterPro" id="IPR037066">
    <property type="entry name" value="Plug_dom_sf"/>
</dbReference>
<keyword evidence="4" id="KW-0410">Iron transport</keyword>
<keyword evidence="2 12" id="KW-0813">Transport</keyword>
<dbReference type="GO" id="GO:0015344">
    <property type="term" value="F:siderophore uptake transmembrane transporter activity"/>
    <property type="evidence" value="ECO:0007669"/>
    <property type="project" value="TreeGrafter"/>
</dbReference>
<gene>
    <name evidence="17" type="ORF">SAMN05216562_0467</name>
</gene>
<evidence type="ECO:0000256" key="1">
    <source>
        <dbReference type="ARBA" id="ARBA00004571"/>
    </source>
</evidence>
<keyword evidence="8" id="KW-0406">Ion transport</keyword>
<dbReference type="PROSITE" id="PS00430">
    <property type="entry name" value="TONB_DEPENDENT_REC_1"/>
    <property type="match status" value="1"/>
</dbReference>
<keyword evidence="6" id="KW-0732">Signal</keyword>
<dbReference type="InterPro" id="IPR010916">
    <property type="entry name" value="TonB_box_CS"/>
</dbReference>
<evidence type="ECO:0000256" key="10">
    <source>
        <dbReference type="ARBA" id="ARBA00023136"/>
    </source>
</evidence>
<evidence type="ECO:0000256" key="13">
    <source>
        <dbReference type="PROSITE-ProRule" id="PRU10143"/>
    </source>
</evidence>
<dbReference type="InterPro" id="IPR012910">
    <property type="entry name" value="Plug_dom"/>
</dbReference>
<evidence type="ECO:0000259" key="16">
    <source>
        <dbReference type="Pfam" id="PF07715"/>
    </source>
</evidence>
<evidence type="ECO:0000256" key="3">
    <source>
        <dbReference type="ARBA" id="ARBA00022452"/>
    </source>
</evidence>
<keyword evidence="5 12" id="KW-0812">Transmembrane</keyword>
<keyword evidence="18" id="KW-1185">Reference proteome</keyword>
<evidence type="ECO:0000256" key="12">
    <source>
        <dbReference type="PROSITE-ProRule" id="PRU01360"/>
    </source>
</evidence>
<evidence type="ECO:0000256" key="14">
    <source>
        <dbReference type="RuleBase" id="RU003357"/>
    </source>
</evidence>
<dbReference type="OrthoDB" id="9760620at2"/>
<dbReference type="Pfam" id="PF00593">
    <property type="entry name" value="TonB_dep_Rec_b-barrel"/>
    <property type="match status" value="1"/>
</dbReference>
<evidence type="ECO:0000256" key="4">
    <source>
        <dbReference type="ARBA" id="ARBA00022496"/>
    </source>
</evidence>
<dbReference type="GO" id="GO:0009279">
    <property type="term" value="C:cell outer membrane"/>
    <property type="evidence" value="ECO:0007669"/>
    <property type="project" value="UniProtKB-SubCell"/>
</dbReference>
<keyword evidence="11 12" id="KW-0998">Cell outer membrane</keyword>
<keyword evidence="3 12" id="KW-1134">Transmembrane beta strand</keyword>
<keyword evidence="10 12" id="KW-0472">Membrane</keyword>
<keyword evidence="7" id="KW-0408">Iron</keyword>
<evidence type="ECO:0000313" key="18">
    <source>
        <dbReference type="Proteomes" id="UP000198658"/>
    </source>
</evidence>
<evidence type="ECO:0000313" key="17">
    <source>
        <dbReference type="EMBL" id="SDZ80793.1"/>
    </source>
</evidence>
<comment type="subcellular location">
    <subcellularLocation>
        <location evidence="1 12">Cell outer membrane</location>
        <topology evidence="1 12">Multi-pass membrane protein</topology>
    </subcellularLocation>
</comment>
<dbReference type="AlphaFoldDB" id="A0A1H3W158"/>
<dbReference type="PROSITE" id="PS52016">
    <property type="entry name" value="TONB_DEPENDENT_REC_3"/>
    <property type="match status" value="1"/>
</dbReference>
<keyword evidence="9 13" id="KW-0798">TonB box</keyword>
<keyword evidence="17" id="KW-0675">Receptor</keyword>
<dbReference type="Gene3D" id="2.40.170.20">
    <property type="entry name" value="TonB-dependent receptor, beta-barrel domain"/>
    <property type="match status" value="1"/>
</dbReference>
<feature type="domain" description="TonB-dependent receptor-like beta-barrel" evidence="15">
    <location>
        <begin position="247"/>
        <end position="650"/>
    </location>
</feature>
<dbReference type="SUPFAM" id="SSF56935">
    <property type="entry name" value="Porins"/>
    <property type="match status" value="1"/>
</dbReference>
<dbReference type="STRING" id="658218.SAMN05216562_0467"/>
<proteinExistence type="inferred from homology"/>
<evidence type="ECO:0000256" key="8">
    <source>
        <dbReference type="ARBA" id="ARBA00023065"/>
    </source>
</evidence>
<evidence type="ECO:0000256" key="2">
    <source>
        <dbReference type="ARBA" id="ARBA00022448"/>
    </source>
</evidence>
<feature type="domain" description="TonB-dependent receptor plug" evidence="16">
    <location>
        <begin position="37"/>
        <end position="147"/>
    </location>
</feature>
<dbReference type="Pfam" id="PF07715">
    <property type="entry name" value="Plug"/>
    <property type="match status" value="1"/>
</dbReference>
<evidence type="ECO:0000256" key="6">
    <source>
        <dbReference type="ARBA" id="ARBA00022729"/>
    </source>
</evidence>
<dbReference type="Proteomes" id="UP000198658">
    <property type="component" value="Unassembled WGS sequence"/>
</dbReference>
<sequence length="685" mass="75578">MRFALIPLFVICGSASAEQTRLETLVVTASRLEQPLADHAGSLSSLDGESLQMVGHNHIQQSLVRIPGANFARGEGQEYLPSLRSPVLTGAGACGSLLVMEDGIPLRAAGFCNVNELFESHSEQARRIEVVRGPAGSLYGSNAMHGVVNIIGASVAEESGGSIGVEAGPNQFVRTTVSVDSGKRADSGVRADLSLSHDGGYRADSGYAQQKLSLVHEAAVGAVAVRTRLAATNLNQETAGYIEGESAYKDRQLSRSNPNPEAFRDARALRLSSELDFGAVGGGQLRVTPYLRTTDMVFRQHYLPGQALEENGQRGVGLRTIYHAELARAARFSAGVDAEYSRGYLREFQDAATSGSEFLRETIPVGSHYDYRVDATMLAPFVHASWQAADRLTLQAGLRYEYMGYDYDNQMLAGRTRADGTACGFGGCRFNRPADQSDDFRSLSPSFGAVYRLNPGLQLFANLAQGFRVPQATELYRLQREQTVAELDAEEIRSLELGVRGEEDHISYELVAYAMGKDNVIFRDADYFNQSNGETAHSGLELELDYTLASDWRVQISASYAEHRYRDERLLGGDSIQNNLVDSAPRHFGSSRLLWQPEAALSWELEWVHQGRYYTDPENRHSYPGHELLNLRARWEWQEGWELAVRALNLTDEAYAERADFSNFSGDRYFPGGRRSLYLAVSTGW</sequence>
<dbReference type="InterPro" id="IPR036942">
    <property type="entry name" value="Beta-barrel_TonB_sf"/>
</dbReference>
<organism evidence="17 18">
    <name type="scientific">Microbulbifer marinus</name>
    <dbReference type="NCBI Taxonomy" id="658218"/>
    <lineage>
        <taxon>Bacteria</taxon>
        <taxon>Pseudomonadati</taxon>
        <taxon>Pseudomonadota</taxon>
        <taxon>Gammaproteobacteria</taxon>
        <taxon>Cellvibrionales</taxon>
        <taxon>Microbulbiferaceae</taxon>
        <taxon>Microbulbifer</taxon>
    </lineage>
</organism>
<evidence type="ECO:0000256" key="9">
    <source>
        <dbReference type="ARBA" id="ARBA00023077"/>
    </source>
</evidence>
<name>A0A1H3W158_9GAMM</name>
<evidence type="ECO:0000259" key="15">
    <source>
        <dbReference type="Pfam" id="PF00593"/>
    </source>
</evidence>
<comment type="similarity">
    <text evidence="12 14">Belongs to the TonB-dependent receptor family.</text>
</comment>
<evidence type="ECO:0000256" key="5">
    <source>
        <dbReference type="ARBA" id="ARBA00022692"/>
    </source>
</evidence>
<evidence type="ECO:0000256" key="11">
    <source>
        <dbReference type="ARBA" id="ARBA00023237"/>
    </source>
</evidence>
<dbReference type="InterPro" id="IPR000531">
    <property type="entry name" value="Beta-barrel_TonB"/>
</dbReference>
<protein>
    <submittedName>
        <fullName evidence="17">Outer membrane receptor proteins, mostly Fe transport</fullName>
    </submittedName>
</protein>
<reference evidence="18" key="1">
    <citation type="submission" date="2016-10" db="EMBL/GenBank/DDBJ databases">
        <authorList>
            <person name="Varghese N."/>
            <person name="Submissions S."/>
        </authorList>
    </citation>
    <scope>NUCLEOTIDE SEQUENCE [LARGE SCALE GENOMIC DNA]</scope>
    <source>
        <strain evidence="18">CGMCC 1.10657</strain>
    </source>
</reference>
<evidence type="ECO:0000256" key="7">
    <source>
        <dbReference type="ARBA" id="ARBA00023004"/>
    </source>
</evidence>
<dbReference type="PANTHER" id="PTHR32552">
    <property type="entry name" value="FERRICHROME IRON RECEPTOR-RELATED"/>
    <property type="match status" value="1"/>
</dbReference>